<accession>A0ABQ5QJM8</accession>
<keyword evidence="2" id="KW-1185">Reference proteome</keyword>
<organism evidence="1 2">
    <name type="scientific">Geothrix limicola</name>
    <dbReference type="NCBI Taxonomy" id="2927978"/>
    <lineage>
        <taxon>Bacteria</taxon>
        <taxon>Pseudomonadati</taxon>
        <taxon>Acidobacteriota</taxon>
        <taxon>Holophagae</taxon>
        <taxon>Holophagales</taxon>
        <taxon>Holophagaceae</taxon>
        <taxon>Geothrix</taxon>
    </lineage>
</organism>
<dbReference type="Proteomes" id="UP001165069">
    <property type="component" value="Unassembled WGS sequence"/>
</dbReference>
<comment type="caution">
    <text evidence="1">The sequence shown here is derived from an EMBL/GenBank/DDBJ whole genome shotgun (WGS) entry which is preliminary data.</text>
</comment>
<evidence type="ECO:0000313" key="1">
    <source>
        <dbReference type="EMBL" id="GLH74763.1"/>
    </source>
</evidence>
<name>A0ABQ5QJM8_9BACT</name>
<evidence type="ECO:0000313" key="2">
    <source>
        <dbReference type="Proteomes" id="UP001165069"/>
    </source>
</evidence>
<protein>
    <submittedName>
        <fullName evidence="1">Uncharacterized protein</fullName>
    </submittedName>
</protein>
<gene>
    <name evidence="1" type="ORF">GETHLI_32650</name>
</gene>
<dbReference type="RefSeq" id="WP_285577429.1">
    <property type="nucleotide sequence ID" value="NZ_BSDE01000008.1"/>
</dbReference>
<dbReference type="EMBL" id="BSDE01000008">
    <property type="protein sequence ID" value="GLH74763.1"/>
    <property type="molecule type" value="Genomic_DNA"/>
</dbReference>
<proteinExistence type="predicted"/>
<reference evidence="1 2" key="1">
    <citation type="journal article" date="2023" name="Antonie Van Leeuwenhoek">
        <title>Mesoterricola silvestris gen. nov., sp. nov., Mesoterricola sediminis sp. nov., Geothrix oryzae sp. nov., Geothrix edaphica sp. nov., Geothrix rubra sp. nov., and Geothrix limicola sp. nov., six novel members of Acidobacteriota isolated from soils.</title>
        <authorList>
            <person name="Itoh H."/>
            <person name="Sugisawa Y."/>
            <person name="Mise K."/>
            <person name="Xu Z."/>
            <person name="Kuniyasu M."/>
            <person name="Ushijima N."/>
            <person name="Kawano K."/>
            <person name="Kobayashi E."/>
            <person name="Shiratori Y."/>
            <person name="Masuda Y."/>
            <person name="Senoo K."/>
        </authorList>
    </citation>
    <scope>NUCLEOTIDE SEQUENCE [LARGE SCALE GENOMIC DNA]</scope>
    <source>
        <strain evidence="1 2">Red804</strain>
    </source>
</reference>
<sequence>MASLPLRIGESIIPLSIAIPRRCSLQGDEPVRPVRWVDTRSPVLQKRFRDLAYFISEQAGYDTATTVPSRVKGKPGAVRRLPEGYKPLQILVQPECGLYDENGTFHGNEDALCFYDMDRLPLERLFEAYERLRVLHNQGRAFVWMNAVHCPKAAFWVRLRGSGESHQAMLLQIHQEVFQGDPACAPALGPSDMWKTFVHSAEVLEGMRVFFAEAYRRHVQAIHDEARRREQAWHEQRRVELHEALEREIEQRVPTEAQAFIEPPSQPDSWISDLLGGWQPGDPFPDAFNAYLNREFAPRLEHGIRLPLYEEPIPRALFGRKASRLQELILRFALSMPERLLHEGVGIPSPLIQKLAHQYYPELFNLRIDVSGNLDASGASKAIGQLVARGILEVADHAFRPGGFSKLYRAIHPELIQLALVRSRSFGRKRFQERTVDEVDRRWQELTGQALADTAIDGVRDQIIYRLTNLCPSFEIFEEAALRIPGMRERPERMRFLPSQWAAHMDRDQRKARAGEVDLPGGG</sequence>